<feature type="non-terminal residue" evidence="1">
    <location>
        <position position="1"/>
    </location>
</feature>
<dbReference type="EMBL" id="JAMKFB020000021">
    <property type="protein sequence ID" value="KAL0162509.1"/>
    <property type="molecule type" value="Genomic_DNA"/>
</dbReference>
<proteinExistence type="predicted"/>
<evidence type="ECO:0000313" key="1">
    <source>
        <dbReference type="EMBL" id="KAL0162509.1"/>
    </source>
</evidence>
<organism evidence="1 2">
    <name type="scientific">Cirrhinus mrigala</name>
    <name type="common">Mrigala</name>
    <dbReference type="NCBI Taxonomy" id="683832"/>
    <lineage>
        <taxon>Eukaryota</taxon>
        <taxon>Metazoa</taxon>
        <taxon>Chordata</taxon>
        <taxon>Craniata</taxon>
        <taxon>Vertebrata</taxon>
        <taxon>Euteleostomi</taxon>
        <taxon>Actinopterygii</taxon>
        <taxon>Neopterygii</taxon>
        <taxon>Teleostei</taxon>
        <taxon>Ostariophysi</taxon>
        <taxon>Cypriniformes</taxon>
        <taxon>Cyprinidae</taxon>
        <taxon>Labeoninae</taxon>
        <taxon>Labeonini</taxon>
        <taxon>Cirrhinus</taxon>
    </lineage>
</organism>
<keyword evidence="2" id="KW-1185">Reference proteome</keyword>
<reference evidence="1 2" key="1">
    <citation type="submission" date="2024-05" db="EMBL/GenBank/DDBJ databases">
        <title>Genome sequencing and assembly of Indian major carp, Cirrhinus mrigala (Hamilton, 1822).</title>
        <authorList>
            <person name="Mohindra V."/>
            <person name="Chowdhury L.M."/>
            <person name="Lal K."/>
            <person name="Jena J.K."/>
        </authorList>
    </citation>
    <scope>NUCLEOTIDE SEQUENCE [LARGE SCALE GENOMIC DNA]</scope>
    <source>
        <strain evidence="1">CM1030</strain>
        <tissue evidence="1">Blood</tissue>
    </source>
</reference>
<protein>
    <submittedName>
        <fullName evidence="1">Uncharacterized protein</fullName>
    </submittedName>
</protein>
<gene>
    <name evidence="1" type="ORF">M9458_041905</name>
</gene>
<accession>A0ABD0NKJ8</accession>
<dbReference type="Proteomes" id="UP001529510">
    <property type="component" value="Unassembled WGS sequence"/>
</dbReference>
<comment type="caution">
    <text evidence="1">The sequence shown here is derived from an EMBL/GenBank/DDBJ whole genome shotgun (WGS) entry which is preliminary data.</text>
</comment>
<name>A0ABD0NKJ8_CIRMR</name>
<sequence>MAFSDLLEQVGSTGRFQVLHVTLLSLPILMMASHNLLQNFVAAVPPHHCAPHANLSTSSMGAGDTLRVTVPLDQNGKPERCRRYAHPQWQLLSSNSSENLWEEDVEETETQSCEDGWYYNITEMSSTIITEVNG</sequence>
<dbReference type="AlphaFoldDB" id="A0ABD0NKJ8"/>
<evidence type="ECO:0000313" key="2">
    <source>
        <dbReference type="Proteomes" id="UP001529510"/>
    </source>
</evidence>